<evidence type="ECO:0000313" key="4">
    <source>
        <dbReference type="Proteomes" id="UP001152799"/>
    </source>
</evidence>
<dbReference type="EMBL" id="OU892290">
    <property type="protein sequence ID" value="CAG9763746.1"/>
    <property type="molecule type" value="Genomic_DNA"/>
</dbReference>
<dbReference type="PANTHER" id="PTHR19384">
    <property type="entry name" value="NITRIC OXIDE SYNTHASE-RELATED"/>
    <property type="match status" value="1"/>
</dbReference>
<dbReference type="GO" id="GO:0016491">
    <property type="term" value="F:oxidoreductase activity"/>
    <property type="evidence" value="ECO:0007669"/>
    <property type="project" value="TreeGrafter"/>
</dbReference>
<dbReference type="PRINTS" id="PR00369">
    <property type="entry name" value="FLAVODOXIN"/>
</dbReference>
<evidence type="ECO:0000313" key="3">
    <source>
        <dbReference type="EMBL" id="CAG9763746.1"/>
    </source>
</evidence>
<keyword evidence="1" id="KW-0285">Flavoprotein</keyword>
<organism evidence="3 4">
    <name type="scientific">Ceutorhynchus assimilis</name>
    <name type="common">cabbage seed weevil</name>
    <dbReference type="NCBI Taxonomy" id="467358"/>
    <lineage>
        <taxon>Eukaryota</taxon>
        <taxon>Metazoa</taxon>
        <taxon>Ecdysozoa</taxon>
        <taxon>Arthropoda</taxon>
        <taxon>Hexapoda</taxon>
        <taxon>Insecta</taxon>
        <taxon>Pterygota</taxon>
        <taxon>Neoptera</taxon>
        <taxon>Endopterygota</taxon>
        <taxon>Coleoptera</taxon>
        <taxon>Polyphaga</taxon>
        <taxon>Cucujiformia</taxon>
        <taxon>Curculionidae</taxon>
        <taxon>Ceutorhynchinae</taxon>
        <taxon>Ceutorhynchus</taxon>
    </lineage>
</organism>
<dbReference type="SUPFAM" id="SSF52218">
    <property type="entry name" value="Flavoproteins"/>
    <property type="match status" value="1"/>
</dbReference>
<dbReference type="Pfam" id="PF00258">
    <property type="entry name" value="Flavodoxin_1"/>
    <property type="match status" value="1"/>
</dbReference>
<dbReference type="GO" id="GO:0005829">
    <property type="term" value="C:cytosol"/>
    <property type="evidence" value="ECO:0007669"/>
    <property type="project" value="TreeGrafter"/>
</dbReference>
<accession>A0A9N9MKP3</accession>
<gene>
    <name evidence="3" type="ORF">CEUTPL_LOCUS4404</name>
</gene>
<dbReference type="InterPro" id="IPR029039">
    <property type="entry name" value="Flavoprotein-like_sf"/>
</dbReference>
<protein>
    <recommendedName>
        <fullName evidence="2">Flavodoxin-like domain-containing protein</fullName>
    </recommendedName>
</protein>
<dbReference type="PROSITE" id="PS50902">
    <property type="entry name" value="FLAVODOXIN_LIKE"/>
    <property type="match status" value="1"/>
</dbReference>
<dbReference type="AlphaFoldDB" id="A0A9N9MKP3"/>
<dbReference type="Proteomes" id="UP001152799">
    <property type="component" value="Chromosome 14"/>
</dbReference>
<dbReference type="PANTHER" id="PTHR19384:SF10">
    <property type="entry name" value="NADPH-DEPENDENT DIFLAVIN OXIDOREDUCTASE 1"/>
    <property type="match status" value="1"/>
</dbReference>
<dbReference type="GO" id="GO:0050660">
    <property type="term" value="F:flavin adenine dinucleotide binding"/>
    <property type="evidence" value="ECO:0007669"/>
    <property type="project" value="TreeGrafter"/>
</dbReference>
<name>A0A9N9MKP3_9CUCU</name>
<evidence type="ECO:0000259" key="2">
    <source>
        <dbReference type="PROSITE" id="PS50902"/>
    </source>
</evidence>
<proteinExistence type="predicted"/>
<sequence length="93" mass="10820">MNFENAKISIFYGSQTGNAQDLAERMWRESKRFYFQSSVKALDDYNVAEIVDERCALFVCSTTGQGEEPDNMKMFWKFLLKKNLPGDLLHNLK</sequence>
<dbReference type="Gene3D" id="3.40.50.360">
    <property type="match status" value="1"/>
</dbReference>
<reference evidence="3" key="1">
    <citation type="submission" date="2022-01" db="EMBL/GenBank/DDBJ databases">
        <authorList>
            <person name="King R."/>
        </authorList>
    </citation>
    <scope>NUCLEOTIDE SEQUENCE</scope>
</reference>
<dbReference type="InterPro" id="IPR001094">
    <property type="entry name" value="Flavdoxin-like"/>
</dbReference>
<dbReference type="GO" id="GO:0010181">
    <property type="term" value="F:FMN binding"/>
    <property type="evidence" value="ECO:0007669"/>
    <property type="project" value="InterPro"/>
</dbReference>
<feature type="domain" description="Flavodoxin-like" evidence="2">
    <location>
        <begin position="8"/>
        <end position="93"/>
    </location>
</feature>
<dbReference type="OrthoDB" id="1856718at2759"/>
<dbReference type="InterPro" id="IPR008254">
    <property type="entry name" value="Flavodoxin/NO_synth"/>
</dbReference>
<evidence type="ECO:0000256" key="1">
    <source>
        <dbReference type="ARBA" id="ARBA00022630"/>
    </source>
</evidence>
<keyword evidence="4" id="KW-1185">Reference proteome</keyword>